<keyword evidence="1" id="KW-0863">Zinc-finger</keyword>
<dbReference type="PANTHER" id="PTHR46586">
    <property type="entry name" value="ANKYRIN REPEAT-CONTAINING PROTEIN"/>
    <property type="match status" value="1"/>
</dbReference>
<gene>
    <name evidence="4" type="ORF">L915_14369</name>
</gene>
<dbReference type="Gene3D" id="1.25.40.20">
    <property type="entry name" value="Ankyrin repeat-containing domain"/>
    <property type="match status" value="1"/>
</dbReference>
<dbReference type="InterPro" id="IPR001841">
    <property type="entry name" value="Znf_RING"/>
</dbReference>
<dbReference type="SMART" id="SM00184">
    <property type="entry name" value="RING"/>
    <property type="match status" value="1"/>
</dbReference>
<proteinExistence type="predicted"/>
<dbReference type="SUPFAM" id="SSF57850">
    <property type="entry name" value="RING/U-box"/>
    <property type="match status" value="1"/>
</dbReference>
<feature type="compositionally biased region" description="Basic and acidic residues" evidence="2">
    <location>
        <begin position="130"/>
        <end position="148"/>
    </location>
</feature>
<dbReference type="InterPro" id="IPR013083">
    <property type="entry name" value="Znf_RING/FYVE/PHD"/>
</dbReference>
<protein>
    <recommendedName>
        <fullName evidence="3">RING-type domain-containing protein</fullName>
    </recommendedName>
</protein>
<dbReference type="InterPro" id="IPR036770">
    <property type="entry name" value="Ankyrin_rpt-contain_sf"/>
</dbReference>
<keyword evidence="1" id="KW-0862">Zinc</keyword>
<dbReference type="PROSITE" id="PS50089">
    <property type="entry name" value="ZF_RING_2"/>
    <property type="match status" value="1"/>
</dbReference>
<dbReference type="SUPFAM" id="SSF48403">
    <property type="entry name" value="Ankyrin repeat"/>
    <property type="match status" value="1"/>
</dbReference>
<dbReference type="Pfam" id="PF12796">
    <property type="entry name" value="Ank_2"/>
    <property type="match status" value="1"/>
</dbReference>
<dbReference type="VEuPathDB" id="FungiDB:PPTG_14944"/>
<feature type="domain" description="RING-type" evidence="3">
    <location>
        <begin position="185"/>
        <end position="223"/>
    </location>
</feature>
<dbReference type="Pfam" id="PF13639">
    <property type="entry name" value="zf-RING_2"/>
    <property type="match status" value="1"/>
</dbReference>
<evidence type="ECO:0000256" key="2">
    <source>
        <dbReference type="SAM" id="MobiDB-lite"/>
    </source>
</evidence>
<dbReference type="Gene3D" id="3.30.40.10">
    <property type="entry name" value="Zinc/RING finger domain, C3HC4 (zinc finger)"/>
    <property type="match status" value="1"/>
</dbReference>
<dbReference type="AlphaFoldDB" id="W2GC61"/>
<dbReference type="EMBL" id="KI687810">
    <property type="protein sequence ID" value="ETK79796.1"/>
    <property type="molecule type" value="Genomic_DNA"/>
</dbReference>
<dbReference type="GO" id="GO:0008270">
    <property type="term" value="F:zinc ion binding"/>
    <property type="evidence" value="ECO:0007669"/>
    <property type="project" value="UniProtKB-KW"/>
</dbReference>
<organism evidence="4">
    <name type="scientific">Phytophthora nicotianae</name>
    <name type="common">Potato buckeye rot agent</name>
    <name type="synonym">Phytophthora parasitica</name>
    <dbReference type="NCBI Taxonomy" id="4792"/>
    <lineage>
        <taxon>Eukaryota</taxon>
        <taxon>Sar</taxon>
        <taxon>Stramenopiles</taxon>
        <taxon>Oomycota</taxon>
        <taxon>Peronosporomycetes</taxon>
        <taxon>Peronosporales</taxon>
        <taxon>Peronosporaceae</taxon>
        <taxon>Phytophthora</taxon>
    </lineage>
</organism>
<dbReference type="PANTHER" id="PTHR46586:SF3">
    <property type="entry name" value="ANKYRIN REPEAT-CONTAINING PROTEIN"/>
    <property type="match status" value="1"/>
</dbReference>
<keyword evidence="1" id="KW-0479">Metal-binding</keyword>
<name>W2GC61_PHYNI</name>
<feature type="non-terminal residue" evidence="4">
    <location>
        <position position="1"/>
    </location>
</feature>
<accession>W2GC61</accession>
<dbReference type="InterPro" id="IPR002110">
    <property type="entry name" value="Ankyrin_rpt"/>
</dbReference>
<sequence length="226" mass="25689">YGHLNVIQWLHANRTEGCTTDAMNRAAWNGHLDIIQWLHANRTEGCTTDAMNRAAWNGHLDIIQWLHPNRTEGCTTEAMDWAAKNGHLHVVQWLQNLAPTPAPEPDLSLPSIEDKEERFRRAGEALSAWRDKLDTRKRERSPRSRDPPRGGGARRAQLEAEEEELAARHTQLYEDVHRQSSAPECPICLESIAADEAVRTPGDHTFCIGCHSRWQQRTCPICRLAI</sequence>
<dbReference type="Proteomes" id="UP000053236">
    <property type="component" value="Unassembled WGS sequence"/>
</dbReference>
<evidence type="ECO:0000259" key="3">
    <source>
        <dbReference type="PROSITE" id="PS50089"/>
    </source>
</evidence>
<dbReference type="InterPro" id="IPR052050">
    <property type="entry name" value="SecEffector_AnkRepeat"/>
</dbReference>
<evidence type="ECO:0000313" key="4">
    <source>
        <dbReference type="EMBL" id="ETK79796.1"/>
    </source>
</evidence>
<evidence type="ECO:0000256" key="1">
    <source>
        <dbReference type="PROSITE-ProRule" id="PRU00175"/>
    </source>
</evidence>
<feature type="region of interest" description="Disordered" evidence="2">
    <location>
        <begin position="130"/>
        <end position="166"/>
    </location>
</feature>
<reference evidence="4" key="1">
    <citation type="submission" date="2013-11" db="EMBL/GenBank/DDBJ databases">
        <title>The Genome Sequence of Phytophthora parasitica CJ02B3.</title>
        <authorList>
            <consortium name="The Broad Institute Genomics Platform"/>
            <person name="Russ C."/>
            <person name="Tyler B."/>
            <person name="Panabieres F."/>
            <person name="Shan W."/>
            <person name="Tripathy S."/>
            <person name="Grunwald N."/>
            <person name="Machado M."/>
            <person name="Johnson C.S."/>
            <person name="Arredondo F."/>
            <person name="Hong C."/>
            <person name="Coffey M."/>
            <person name="Young S.K."/>
            <person name="Zeng Q."/>
            <person name="Gargeya S."/>
            <person name="Fitzgerald M."/>
            <person name="Abouelleil A."/>
            <person name="Alvarado L."/>
            <person name="Chapman S.B."/>
            <person name="Gainer-Dewar J."/>
            <person name="Goldberg J."/>
            <person name="Griggs A."/>
            <person name="Gujja S."/>
            <person name="Hansen M."/>
            <person name="Howarth C."/>
            <person name="Imamovic A."/>
            <person name="Ireland A."/>
            <person name="Larimer J."/>
            <person name="McCowan C."/>
            <person name="Murphy C."/>
            <person name="Pearson M."/>
            <person name="Poon T.W."/>
            <person name="Priest M."/>
            <person name="Roberts A."/>
            <person name="Saif S."/>
            <person name="Shea T."/>
            <person name="Sykes S."/>
            <person name="Wortman J."/>
            <person name="Nusbaum C."/>
            <person name="Birren B."/>
        </authorList>
    </citation>
    <scope>NUCLEOTIDE SEQUENCE [LARGE SCALE GENOMIC DNA]</scope>
    <source>
        <strain evidence="4">CJ02B3</strain>
    </source>
</reference>